<sequence>MEDTCHVDSLVETNTIWGPSSVHIVNAHGIIHTISFPQHPCQPQSGRIFDDLFVLLLLRKVQRNEPKGSPVHRIPVKDLVEHSFLGVRRPQYSIALRHLWETQLCLLPRVLLQQSKLLLVATAVWEYVPLSSRRIDESETNPQNGFIQETRQRERQSFPLMRAREKEKETGERRIR</sequence>
<comment type="caution">
    <text evidence="2">The sequence shown here is derived from an EMBL/GenBank/DDBJ whole genome shotgun (WGS) entry which is preliminary data.</text>
</comment>
<proteinExistence type="predicted"/>
<reference evidence="2 3" key="1">
    <citation type="journal article" date="2024" name="Ann. Entomol. Soc. Am.">
        <title>Genomic analyses of the southern and eastern yellowjacket wasps (Hymenoptera: Vespidae) reveal evolutionary signatures of social life.</title>
        <authorList>
            <person name="Catto M.A."/>
            <person name="Caine P.B."/>
            <person name="Orr S.E."/>
            <person name="Hunt B.G."/>
            <person name="Goodisman M.A.D."/>
        </authorList>
    </citation>
    <scope>NUCLEOTIDE SEQUENCE [LARGE SCALE GENOMIC DNA]</scope>
    <source>
        <strain evidence="2">232</strain>
        <tissue evidence="2">Head and thorax</tissue>
    </source>
</reference>
<gene>
    <name evidence="2" type="ORF">V1477_015016</name>
</gene>
<dbReference type="EMBL" id="JAYRBN010000075">
    <property type="protein sequence ID" value="KAL2732775.1"/>
    <property type="molecule type" value="Genomic_DNA"/>
</dbReference>
<evidence type="ECO:0000313" key="3">
    <source>
        <dbReference type="Proteomes" id="UP001607303"/>
    </source>
</evidence>
<protein>
    <submittedName>
        <fullName evidence="2">Uncharacterized protein</fullName>
    </submittedName>
</protein>
<dbReference type="AlphaFoldDB" id="A0ABD2BJI7"/>
<feature type="compositionally biased region" description="Polar residues" evidence="1">
    <location>
        <begin position="140"/>
        <end position="149"/>
    </location>
</feature>
<dbReference type="Proteomes" id="UP001607303">
    <property type="component" value="Unassembled WGS sequence"/>
</dbReference>
<evidence type="ECO:0000313" key="2">
    <source>
        <dbReference type="EMBL" id="KAL2732775.1"/>
    </source>
</evidence>
<evidence type="ECO:0000256" key="1">
    <source>
        <dbReference type="SAM" id="MobiDB-lite"/>
    </source>
</evidence>
<keyword evidence="3" id="KW-1185">Reference proteome</keyword>
<feature type="region of interest" description="Disordered" evidence="1">
    <location>
        <begin position="136"/>
        <end position="176"/>
    </location>
</feature>
<feature type="compositionally biased region" description="Basic and acidic residues" evidence="1">
    <location>
        <begin position="150"/>
        <end position="176"/>
    </location>
</feature>
<organism evidence="2 3">
    <name type="scientific">Vespula maculifrons</name>
    <name type="common">Eastern yellow jacket</name>
    <name type="synonym">Wasp</name>
    <dbReference type="NCBI Taxonomy" id="7453"/>
    <lineage>
        <taxon>Eukaryota</taxon>
        <taxon>Metazoa</taxon>
        <taxon>Ecdysozoa</taxon>
        <taxon>Arthropoda</taxon>
        <taxon>Hexapoda</taxon>
        <taxon>Insecta</taxon>
        <taxon>Pterygota</taxon>
        <taxon>Neoptera</taxon>
        <taxon>Endopterygota</taxon>
        <taxon>Hymenoptera</taxon>
        <taxon>Apocrita</taxon>
        <taxon>Aculeata</taxon>
        <taxon>Vespoidea</taxon>
        <taxon>Vespidae</taxon>
        <taxon>Vespinae</taxon>
        <taxon>Vespula</taxon>
    </lineage>
</organism>
<accession>A0ABD2BJI7</accession>
<name>A0ABD2BJI7_VESMC</name>